<protein>
    <recommendedName>
        <fullName evidence="4">Zn-finger containing protein</fullName>
    </recommendedName>
</protein>
<organism evidence="2 3">
    <name type="scientific">Anaerosphaera multitolerans</name>
    <dbReference type="NCBI Taxonomy" id="2487351"/>
    <lineage>
        <taxon>Bacteria</taxon>
        <taxon>Bacillati</taxon>
        <taxon>Bacillota</taxon>
        <taxon>Tissierellia</taxon>
        <taxon>Tissierellales</taxon>
        <taxon>Peptoniphilaceae</taxon>
        <taxon>Anaerosphaera</taxon>
    </lineage>
</organism>
<dbReference type="OrthoDB" id="3174166at2"/>
<keyword evidence="1" id="KW-0812">Transmembrane</keyword>
<reference evidence="2 3" key="1">
    <citation type="submission" date="2018-11" db="EMBL/GenBank/DDBJ databases">
        <title>Genome sequencing and assembly of Anaerosphaera sp. nov., GS7-6-2.</title>
        <authorList>
            <person name="Rettenmaier R."/>
            <person name="Liebl W."/>
            <person name="Zverlov V."/>
        </authorList>
    </citation>
    <scope>NUCLEOTIDE SEQUENCE [LARGE SCALE GENOMIC DNA]</scope>
    <source>
        <strain evidence="2 3">GS7-6-2</strain>
    </source>
</reference>
<evidence type="ECO:0000256" key="1">
    <source>
        <dbReference type="SAM" id="Phobius"/>
    </source>
</evidence>
<dbReference type="AlphaFoldDB" id="A0A437S5K4"/>
<keyword evidence="3" id="KW-1185">Reference proteome</keyword>
<dbReference type="RefSeq" id="WP_127724847.1">
    <property type="nucleotide sequence ID" value="NZ_RLIH01000011.1"/>
</dbReference>
<dbReference type="EMBL" id="RLIH01000011">
    <property type="protein sequence ID" value="RVU54315.1"/>
    <property type="molecule type" value="Genomic_DNA"/>
</dbReference>
<proteinExistence type="predicted"/>
<keyword evidence="1" id="KW-0472">Membrane</keyword>
<feature type="transmembrane region" description="Helical" evidence="1">
    <location>
        <begin position="21"/>
        <end position="38"/>
    </location>
</feature>
<evidence type="ECO:0000313" key="3">
    <source>
        <dbReference type="Proteomes" id="UP000288812"/>
    </source>
</evidence>
<feature type="transmembrane region" description="Helical" evidence="1">
    <location>
        <begin position="44"/>
        <end position="62"/>
    </location>
</feature>
<name>A0A437S5K4_9FIRM</name>
<accession>A0A437S5K4</accession>
<keyword evidence="1" id="KW-1133">Transmembrane helix</keyword>
<sequence>MKEKFYRFMQGRYGAHYGMDALSKFIFGFMIVLVIASVFLNNPIITNVGMVLLLVLLYFRLFSKNITARYQENQKFLMVTAPVRKTFERTKRNLKDRKEYKYIQCESCKQELRVPRKKGKIRVTCKKCGHKFDVRT</sequence>
<gene>
    <name evidence="2" type="ORF">EF514_07670</name>
</gene>
<dbReference type="Proteomes" id="UP000288812">
    <property type="component" value="Unassembled WGS sequence"/>
</dbReference>
<evidence type="ECO:0000313" key="2">
    <source>
        <dbReference type="EMBL" id="RVU54315.1"/>
    </source>
</evidence>
<evidence type="ECO:0008006" key="4">
    <source>
        <dbReference type="Google" id="ProtNLM"/>
    </source>
</evidence>
<comment type="caution">
    <text evidence="2">The sequence shown here is derived from an EMBL/GenBank/DDBJ whole genome shotgun (WGS) entry which is preliminary data.</text>
</comment>